<dbReference type="GO" id="GO:0005829">
    <property type="term" value="C:cytosol"/>
    <property type="evidence" value="ECO:0007669"/>
    <property type="project" value="TreeGrafter"/>
</dbReference>
<reference evidence="3" key="2">
    <citation type="submission" date="2021-04" db="EMBL/GenBank/DDBJ databases">
        <authorList>
            <person name="Gilroy R."/>
        </authorList>
    </citation>
    <scope>NUCLEOTIDE SEQUENCE</scope>
    <source>
        <strain evidence="3">ChiSjej1B19-8411</strain>
    </source>
</reference>
<evidence type="ECO:0000313" key="3">
    <source>
        <dbReference type="EMBL" id="HIX58908.1"/>
    </source>
</evidence>
<dbReference type="Proteomes" id="UP000886817">
    <property type="component" value="Unassembled WGS sequence"/>
</dbReference>
<reference evidence="3" key="1">
    <citation type="journal article" date="2021" name="PeerJ">
        <title>Extensive microbial diversity within the chicken gut microbiome revealed by metagenomics and culture.</title>
        <authorList>
            <person name="Gilroy R."/>
            <person name="Ravi A."/>
            <person name="Getino M."/>
            <person name="Pursley I."/>
            <person name="Horton D.L."/>
            <person name="Alikhan N.F."/>
            <person name="Baker D."/>
            <person name="Gharbi K."/>
            <person name="Hall N."/>
            <person name="Watson M."/>
            <person name="Adriaenssens E.M."/>
            <person name="Foster-Nyarko E."/>
            <person name="Jarju S."/>
            <person name="Secka A."/>
            <person name="Antonio M."/>
            <person name="Oren A."/>
            <person name="Chaudhuri R.R."/>
            <person name="La Ragione R."/>
            <person name="Hildebrand F."/>
            <person name="Pallen M.J."/>
        </authorList>
    </citation>
    <scope>NUCLEOTIDE SEQUENCE</scope>
    <source>
        <strain evidence="3">ChiSjej1B19-8411</strain>
    </source>
</reference>
<dbReference type="AlphaFoldDB" id="A0A9D1WH28"/>
<dbReference type="HAMAP" id="MF_00652">
    <property type="entry name" value="UPF0246"/>
    <property type="match status" value="1"/>
</dbReference>
<name>A0A9D1WH28_9FIRM</name>
<dbReference type="PANTHER" id="PTHR30283">
    <property type="entry name" value="PEROXIDE STRESS RESPONSE PROTEIN YAAA"/>
    <property type="match status" value="1"/>
</dbReference>
<evidence type="ECO:0000313" key="4">
    <source>
        <dbReference type="Proteomes" id="UP000886817"/>
    </source>
</evidence>
<gene>
    <name evidence="3" type="primary">yaaA</name>
    <name evidence="3" type="ORF">IAA45_04225</name>
</gene>
<accession>A0A9D1WH28</accession>
<dbReference type="InterPro" id="IPR005583">
    <property type="entry name" value="YaaA"/>
</dbReference>
<dbReference type="EMBL" id="DXEX01000097">
    <property type="protein sequence ID" value="HIX58908.1"/>
    <property type="molecule type" value="Genomic_DNA"/>
</dbReference>
<dbReference type="Pfam" id="PF03883">
    <property type="entry name" value="H2O2_YaaD"/>
    <property type="match status" value="2"/>
</dbReference>
<sequence length="299" mass="34482">MKVIISPAKKMRDLGDEISREGESLTLPEFLADSEKIQRALRQMDGEALRELWKCNEKIAKLGRERLEQFSLERCRSLDEKKQLTANTHGGRAGAEHPGPGQYRIRSRRGTSFEERYLALCTPALLAYEGIQYQYMAPQVFAEKQWDYAEKHLRILSGFYGILRPLDGVIPYRLEMQARLSVDGKKDLYAYWGERICQTLLREESVVVNLASKEYSRVIEKYLPEQVQYVTCIFGELIQGKVKVKGTQAKMARGEMVRWMAEHQVEEPEKLREFDGLGYRYEPELSDGDNLVFLKGSGL</sequence>
<comment type="caution">
    <text evidence="3">The sequence shown here is derived from an EMBL/GenBank/DDBJ whole genome shotgun (WGS) entry which is preliminary data.</text>
</comment>
<feature type="region of interest" description="Disordered" evidence="2">
    <location>
        <begin position="85"/>
        <end position="105"/>
    </location>
</feature>
<evidence type="ECO:0000256" key="2">
    <source>
        <dbReference type="SAM" id="MobiDB-lite"/>
    </source>
</evidence>
<comment type="similarity">
    <text evidence="1">Belongs to the UPF0246 family.</text>
</comment>
<dbReference type="PANTHER" id="PTHR30283:SF4">
    <property type="entry name" value="PEROXIDE STRESS RESISTANCE PROTEIN YAAA"/>
    <property type="match status" value="1"/>
</dbReference>
<protein>
    <recommendedName>
        <fullName evidence="1">UPF0246 protein IAA45_04225</fullName>
    </recommendedName>
</protein>
<proteinExistence type="inferred from homology"/>
<organism evidence="3 4">
    <name type="scientific">Candidatus Blautia gallistercoris</name>
    <dbReference type="NCBI Taxonomy" id="2838490"/>
    <lineage>
        <taxon>Bacteria</taxon>
        <taxon>Bacillati</taxon>
        <taxon>Bacillota</taxon>
        <taxon>Clostridia</taxon>
        <taxon>Lachnospirales</taxon>
        <taxon>Lachnospiraceae</taxon>
        <taxon>Blautia</taxon>
    </lineage>
</organism>
<dbReference type="GO" id="GO:0033194">
    <property type="term" value="P:response to hydroperoxide"/>
    <property type="evidence" value="ECO:0007669"/>
    <property type="project" value="TreeGrafter"/>
</dbReference>
<dbReference type="NCBIfam" id="NF002543">
    <property type="entry name" value="PRK02101.1-4"/>
    <property type="match status" value="1"/>
</dbReference>
<evidence type="ECO:0000256" key="1">
    <source>
        <dbReference type="HAMAP-Rule" id="MF_00652"/>
    </source>
</evidence>